<feature type="compositionally biased region" description="Low complexity" evidence="1">
    <location>
        <begin position="201"/>
        <end position="219"/>
    </location>
</feature>
<name>A0A9N8KXW9_CHRIL</name>
<accession>A0A9N8KXW9</accession>
<feature type="compositionally biased region" description="Basic residues" evidence="1">
    <location>
        <begin position="229"/>
        <end position="238"/>
    </location>
</feature>
<feature type="compositionally biased region" description="Basic and acidic residues" evidence="1">
    <location>
        <begin position="1"/>
        <end position="10"/>
    </location>
</feature>
<evidence type="ECO:0000313" key="2">
    <source>
        <dbReference type="EMBL" id="CAD0194003.1"/>
    </source>
</evidence>
<keyword evidence="3" id="KW-1185">Reference proteome</keyword>
<feature type="region of interest" description="Disordered" evidence="1">
    <location>
        <begin position="120"/>
        <end position="246"/>
    </location>
</feature>
<feature type="region of interest" description="Disordered" evidence="1">
    <location>
        <begin position="43"/>
        <end position="105"/>
    </location>
</feature>
<dbReference type="EMBL" id="LR824004">
    <property type="protein sequence ID" value="CAD0194003.1"/>
    <property type="molecule type" value="Genomic_DNA"/>
</dbReference>
<feature type="region of interest" description="Disordered" evidence="1">
    <location>
        <begin position="1"/>
        <end position="31"/>
    </location>
</feature>
<evidence type="ECO:0000256" key="1">
    <source>
        <dbReference type="SAM" id="MobiDB-lite"/>
    </source>
</evidence>
<reference evidence="2" key="1">
    <citation type="submission" date="2021-12" db="EMBL/GenBank/DDBJ databases">
        <authorList>
            <person name="King R."/>
        </authorList>
    </citation>
    <scope>NUCLEOTIDE SEQUENCE</scope>
</reference>
<gene>
    <name evidence="2" type="ORF">CINC_LOCUS299</name>
</gene>
<dbReference type="Proteomes" id="UP001154114">
    <property type="component" value="Chromosome 1"/>
</dbReference>
<organism evidence="2 3">
    <name type="scientific">Chrysodeixis includens</name>
    <name type="common">Soybean looper</name>
    <name type="synonym">Pseudoplusia includens</name>
    <dbReference type="NCBI Taxonomy" id="689277"/>
    <lineage>
        <taxon>Eukaryota</taxon>
        <taxon>Metazoa</taxon>
        <taxon>Ecdysozoa</taxon>
        <taxon>Arthropoda</taxon>
        <taxon>Hexapoda</taxon>
        <taxon>Insecta</taxon>
        <taxon>Pterygota</taxon>
        <taxon>Neoptera</taxon>
        <taxon>Endopterygota</taxon>
        <taxon>Lepidoptera</taxon>
        <taxon>Glossata</taxon>
        <taxon>Ditrysia</taxon>
        <taxon>Noctuoidea</taxon>
        <taxon>Noctuidae</taxon>
        <taxon>Plusiinae</taxon>
        <taxon>Chrysodeixis</taxon>
    </lineage>
</organism>
<feature type="compositionally biased region" description="Low complexity" evidence="1">
    <location>
        <begin position="133"/>
        <end position="151"/>
    </location>
</feature>
<protein>
    <submittedName>
        <fullName evidence="2">Uncharacterized protein</fullName>
    </submittedName>
</protein>
<feature type="compositionally biased region" description="Basic residues" evidence="1">
    <location>
        <begin position="161"/>
        <end position="174"/>
    </location>
</feature>
<proteinExistence type="predicted"/>
<evidence type="ECO:0000313" key="3">
    <source>
        <dbReference type="Proteomes" id="UP001154114"/>
    </source>
</evidence>
<sequence>MDHGTEEHSPANRPQRAVGPPEKEKWEGSGNIWKRSFWIQPKRTDNMRTPLVSNSKQHLVQSTADRRQCVRRSHVVATPGAAALAPRPSPPAVGKMRPGEHDVTDVTRMDTTFYDIRFTLGDRSDDSRGPSVAAADGPPTASTSTATATFTQQNRADGSHNRARRMRKWKRTGTRPRSPIQFEGEEVNPERSDDSRGPSVAAADGPPTASTSTATATFTQQNRADGSHNRARRMKKWKPTGTRPYSRIQVEGDDVNTEPTETPTEARPYSRIQFEGDDVQPELAKNLAVNVRSALLKIETSGALEKPAIVVKIKTKKKESSRELKINVHPCKPGRVANKT</sequence>
<feature type="compositionally biased region" description="Polar residues" evidence="1">
    <location>
        <begin position="51"/>
        <end position="63"/>
    </location>
</feature>
<dbReference type="AlphaFoldDB" id="A0A9N8KXW9"/>